<evidence type="ECO:0000313" key="2">
    <source>
        <dbReference type="Proteomes" id="UP001145114"/>
    </source>
</evidence>
<dbReference type="EMBL" id="JAMZIH010006656">
    <property type="protein sequence ID" value="KAJ1673705.1"/>
    <property type="molecule type" value="Genomic_DNA"/>
</dbReference>
<sequence>IPAQPVTEAPAPLASSYSPKQNQKQQQQQQQLAQKLSWQQSDQVLSQTPCVDPTVGGSNSSRDNNVASSNTCVAADASEASQAPEKAFGNFMDTGGSRSTLAASTDPGKSDVTSKHSHDPSLGRCTGPAAASTPSMGDQPIPYYFYPNSEIPVFLPSMEQFKDFSAFVTAVEPLARKGGLCKVVPPPEWRKQLESAIQSKHSVATKGGRQRAAGALLSDEKFPVVRPIVQHFNGSRGTFHQFNVEYNRRLELSKFFSMCMAEARRTPSVDELVCERENKFKRRASSGAPNATGVAGGDHAPPRAVESDVQGVVVDYSAGNIKVTSAACNVLRERFHSVAKRDQFLPPIYHYHTDPAQDIAEVEEVLKSSAAKTTAATPAFENHSRLPDGRLLCEDSRVYGVHEAMERLYWNSMLFSPPMYGADVPGTLFPPPAEFPYWNPRDLGTILRRIHVSMPGVNEPYLYLGMWRATFAWHVEDMDLYSINYNHFGAPKSWFAIPLDSHERFERCAQSVFAHEYQKCNQFLRHKEFILSPS</sequence>
<gene>
    <name evidence="1" type="ORF">EV182_004718</name>
</gene>
<dbReference type="Proteomes" id="UP001145114">
    <property type="component" value="Unassembled WGS sequence"/>
</dbReference>
<protein>
    <submittedName>
        <fullName evidence="1">Uncharacterized protein</fullName>
    </submittedName>
</protein>
<comment type="caution">
    <text evidence="1">The sequence shown here is derived from an EMBL/GenBank/DDBJ whole genome shotgun (WGS) entry which is preliminary data.</text>
</comment>
<feature type="non-terminal residue" evidence="1">
    <location>
        <position position="1"/>
    </location>
</feature>
<proteinExistence type="predicted"/>
<keyword evidence="2" id="KW-1185">Reference proteome</keyword>
<organism evidence="1 2">
    <name type="scientific">Spiromyces aspiralis</name>
    <dbReference type="NCBI Taxonomy" id="68401"/>
    <lineage>
        <taxon>Eukaryota</taxon>
        <taxon>Fungi</taxon>
        <taxon>Fungi incertae sedis</taxon>
        <taxon>Zoopagomycota</taxon>
        <taxon>Kickxellomycotina</taxon>
        <taxon>Kickxellomycetes</taxon>
        <taxon>Kickxellales</taxon>
        <taxon>Kickxellaceae</taxon>
        <taxon>Spiromyces</taxon>
    </lineage>
</organism>
<name>A0ACC1HE95_9FUNG</name>
<feature type="non-terminal residue" evidence="1">
    <location>
        <position position="534"/>
    </location>
</feature>
<evidence type="ECO:0000313" key="1">
    <source>
        <dbReference type="EMBL" id="KAJ1673705.1"/>
    </source>
</evidence>
<reference evidence="1" key="1">
    <citation type="submission" date="2022-06" db="EMBL/GenBank/DDBJ databases">
        <title>Phylogenomic reconstructions and comparative analyses of Kickxellomycotina fungi.</title>
        <authorList>
            <person name="Reynolds N.K."/>
            <person name="Stajich J.E."/>
            <person name="Barry K."/>
            <person name="Grigoriev I.V."/>
            <person name="Crous P."/>
            <person name="Smith M.E."/>
        </authorList>
    </citation>
    <scope>NUCLEOTIDE SEQUENCE</scope>
    <source>
        <strain evidence="1">RSA 2271</strain>
    </source>
</reference>
<accession>A0ACC1HE95</accession>